<dbReference type="PANTHER" id="PTHR24006">
    <property type="entry name" value="UBIQUITIN CARBOXYL-TERMINAL HYDROLASE"/>
    <property type="match status" value="1"/>
</dbReference>
<evidence type="ECO:0000256" key="2">
    <source>
        <dbReference type="ARBA" id="ARBA00004141"/>
    </source>
</evidence>
<keyword evidence="11 13" id="KW-1133">Transmembrane helix</keyword>
<comment type="catalytic activity">
    <reaction evidence="1">
        <text>Thiol-dependent hydrolysis of ester, thioester, amide, peptide and isopeptide bonds formed by the C-terminal Gly of ubiquitin (a 76-residue protein attached to proteins as an intracellular targeting signal).</text>
        <dbReference type="EC" id="3.4.19.12"/>
    </reaction>
</comment>
<keyword evidence="10" id="KW-0788">Thiol protease</keyword>
<dbReference type="SUPFAM" id="SSF144091">
    <property type="entry name" value="Rhomboid-like"/>
    <property type="match status" value="1"/>
</dbReference>
<reference evidence="17" key="2">
    <citation type="journal article" date="2024" name="Plant">
        <title>Genomic evolution and insights into agronomic trait innovations of Sesamum species.</title>
        <authorList>
            <person name="Miao H."/>
            <person name="Wang L."/>
            <person name="Qu L."/>
            <person name="Liu H."/>
            <person name="Sun Y."/>
            <person name="Le M."/>
            <person name="Wang Q."/>
            <person name="Wei S."/>
            <person name="Zheng Y."/>
            <person name="Lin W."/>
            <person name="Duan Y."/>
            <person name="Cao H."/>
            <person name="Xiong S."/>
            <person name="Wang X."/>
            <person name="Wei L."/>
            <person name="Li C."/>
            <person name="Ma Q."/>
            <person name="Ju M."/>
            <person name="Zhao R."/>
            <person name="Li G."/>
            <person name="Mu C."/>
            <person name="Tian Q."/>
            <person name="Mei H."/>
            <person name="Zhang T."/>
            <person name="Gao T."/>
            <person name="Zhang H."/>
        </authorList>
    </citation>
    <scope>NUCLEOTIDE SEQUENCE</scope>
    <source>
        <strain evidence="17">K16</strain>
    </source>
</reference>
<comment type="similarity">
    <text evidence="3">Belongs to the peptidase S54 family.</text>
</comment>
<dbReference type="InterPro" id="IPR050164">
    <property type="entry name" value="Peptidase_C19"/>
</dbReference>
<dbReference type="InterPro" id="IPR002083">
    <property type="entry name" value="MATH/TRAF_dom"/>
</dbReference>
<dbReference type="Pfam" id="PF00443">
    <property type="entry name" value="UCH"/>
    <property type="match status" value="2"/>
</dbReference>
<dbReference type="InterPro" id="IPR015940">
    <property type="entry name" value="UBA"/>
</dbReference>
<dbReference type="GO" id="GO:0016020">
    <property type="term" value="C:membrane"/>
    <property type="evidence" value="ECO:0007669"/>
    <property type="project" value="UniProtKB-SubCell"/>
</dbReference>
<evidence type="ECO:0000259" key="16">
    <source>
        <dbReference type="PROSITE" id="PS50235"/>
    </source>
</evidence>
<name>A0AAE1WES5_9LAMI</name>
<comment type="subcellular location">
    <subcellularLocation>
        <location evidence="2">Membrane</location>
        <topology evidence="2">Multi-pass membrane protein</topology>
    </subcellularLocation>
</comment>
<evidence type="ECO:0000259" key="15">
    <source>
        <dbReference type="PROSITE" id="PS50144"/>
    </source>
</evidence>
<dbReference type="FunFam" id="3.10.20.90:FF:000034">
    <property type="entry name" value="Ubiquitin carboxyl-terminal hydrolase 13"/>
    <property type="match status" value="1"/>
</dbReference>
<evidence type="ECO:0000256" key="4">
    <source>
        <dbReference type="ARBA" id="ARBA00009085"/>
    </source>
</evidence>
<dbReference type="Pfam" id="PF12436">
    <property type="entry name" value="USP7_ICP0_bdg"/>
    <property type="match status" value="1"/>
</dbReference>
<feature type="domain" description="UBA" evidence="14">
    <location>
        <begin position="321"/>
        <end position="361"/>
    </location>
</feature>
<comment type="similarity">
    <text evidence="4">Belongs to the peptidase C19 family.</text>
</comment>
<evidence type="ECO:0000259" key="14">
    <source>
        <dbReference type="PROSITE" id="PS50030"/>
    </source>
</evidence>
<dbReference type="Proteomes" id="UP001289374">
    <property type="component" value="Unassembled WGS sequence"/>
</dbReference>
<dbReference type="FunFam" id="3.10.20.90:FF:000050">
    <property type="entry name" value="Ubiquitin carboxyl-terminal hydrolase 13"/>
    <property type="match status" value="1"/>
</dbReference>
<evidence type="ECO:0000256" key="11">
    <source>
        <dbReference type="ARBA" id="ARBA00022989"/>
    </source>
</evidence>
<dbReference type="GO" id="GO:0031647">
    <property type="term" value="P:regulation of protein stability"/>
    <property type="evidence" value="ECO:0007669"/>
    <property type="project" value="TreeGrafter"/>
</dbReference>
<keyword evidence="6" id="KW-0645">Protease</keyword>
<evidence type="ECO:0000256" key="12">
    <source>
        <dbReference type="ARBA" id="ARBA00023136"/>
    </source>
</evidence>
<dbReference type="Gene3D" id="1.10.8.10">
    <property type="entry name" value="DNA helicase RuvA subunit, C-terminal domain"/>
    <property type="match status" value="1"/>
</dbReference>
<dbReference type="InterPro" id="IPR018200">
    <property type="entry name" value="USP_CS"/>
</dbReference>
<dbReference type="PANTHER" id="PTHR24006:SF942">
    <property type="entry name" value="UBIQUITIN C-TERMINAL HYDROLASE 12"/>
    <property type="match status" value="1"/>
</dbReference>
<dbReference type="InterPro" id="IPR029346">
    <property type="entry name" value="USP_C"/>
</dbReference>
<gene>
    <name evidence="17" type="ORF">Sango_1978600</name>
</gene>
<evidence type="ECO:0000256" key="6">
    <source>
        <dbReference type="ARBA" id="ARBA00022670"/>
    </source>
</evidence>
<dbReference type="Pfam" id="PF01694">
    <property type="entry name" value="Rhomboid"/>
    <property type="match status" value="1"/>
</dbReference>
<feature type="transmembrane region" description="Helical" evidence="13">
    <location>
        <begin position="119"/>
        <end position="141"/>
    </location>
</feature>
<dbReference type="InterPro" id="IPR038765">
    <property type="entry name" value="Papain-like_cys_pep_sf"/>
</dbReference>
<keyword evidence="9 17" id="KW-0378">Hydrolase</keyword>
<dbReference type="PROSITE" id="PS50030">
    <property type="entry name" value="UBA"/>
    <property type="match status" value="1"/>
</dbReference>
<dbReference type="SUPFAM" id="SSF46934">
    <property type="entry name" value="UBA-like"/>
    <property type="match status" value="1"/>
</dbReference>
<dbReference type="InterPro" id="IPR022764">
    <property type="entry name" value="Peptidase_S54_rhomboid_dom"/>
</dbReference>
<evidence type="ECO:0000256" key="10">
    <source>
        <dbReference type="ARBA" id="ARBA00022807"/>
    </source>
</evidence>
<keyword evidence="7 13" id="KW-0812">Transmembrane</keyword>
<dbReference type="InterPro" id="IPR028889">
    <property type="entry name" value="USP"/>
</dbReference>
<dbReference type="GO" id="GO:0004252">
    <property type="term" value="F:serine-type endopeptidase activity"/>
    <property type="evidence" value="ECO:0007669"/>
    <property type="project" value="InterPro"/>
</dbReference>
<proteinExistence type="inferred from homology"/>
<organism evidence="17 18">
    <name type="scientific">Sesamum angolense</name>
    <dbReference type="NCBI Taxonomy" id="2727404"/>
    <lineage>
        <taxon>Eukaryota</taxon>
        <taxon>Viridiplantae</taxon>
        <taxon>Streptophyta</taxon>
        <taxon>Embryophyta</taxon>
        <taxon>Tracheophyta</taxon>
        <taxon>Spermatophyta</taxon>
        <taxon>Magnoliopsida</taxon>
        <taxon>eudicotyledons</taxon>
        <taxon>Gunneridae</taxon>
        <taxon>Pentapetalae</taxon>
        <taxon>asterids</taxon>
        <taxon>lamiids</taxon>
        <taxon>Lamiales</taxon>
        <taxon>Pedaliaceae</taxon>
        <taxon>Sesamum</taxon>
    </lineage>
</organism>
<feature type="transmembrane region" description="Helical" evidence="13">
    <location>
        <begin position="89"/>
        <end position="107"/>
    </location>
</feature>
<evidence type="ECO:0000256" key="3">
    <source>
        <dbReference type="ARBA" id="ARBA00009045"/>
    </source>
</evidence>
<dbReference type="InterPro" id="IPR024729">
    <property type="entry name" value="USP7_ICP0-binding_dom"/>
</dbReference>
<keyword evidence="8" id="KW-0833">Ubl conjugation pathway</keyword>
<dbReference type="PROSITE" id="PS50235">
    <property type="entry name" value="USP_3"/>
    <property type="match status" value="1"/>
</dbReference>
<dbReference type="InterPro" id="IPR008974">
    <property type="entry name" value="TRAF-like"/>
</dbReference>
<evidence type="ECO:0000256" key="8">
    <source>
        <dbReference type="ARBA" id="ARBA00022786"/>
    </source>
</evidence>
<dbReference type="SUPFAM" id="SSF49599">
    <property type="entry name" value="TRAF domain-like"/>
    <property type="match status" value="1"/>
</dbReference>
<feature type="domain" description="MATH" evidence="15">
    <location>
        <begin position="435"/>
        <end position="484"/>
    </location>
</feature>
<protein>
    <recommendedName>
        <fullName evidence="5">ubiquitinyl hydrolase 1</fullName>
        <ecNumber evidence="5">3.4.19.12</ecNumber>
    </recommendedName>
</protein>
<dbReference type="CDD" id="cd00121">
    <property type="entry name" value="MATH"/>
    <property type="match status" value="1"/>
</dbReference>
<evidence type="ECO:0000313" key="17">
    <source>
        <dbReference type="EMBL" id="KAK4392008.1"/>
    </source>
</evidence>
<dbReference type="Gene3D" id="3.90.70.10">
    <property type="entry name" value="Cysteine proteinases"/>
    <property type="match status" value="2"/>
</dbReference>
<dbReference type="EC" id="3.4.19.12" evidence="5"/>
<feature type="domain" description="USP" evidence="16">
    <location>
        <begin position="425"/>
        <end position="744"/>
    </location>
</feature>
<evidence type="ECO:0000256" key="1">
    <source>
        <dbReference type="ARBA" id="ARBA00000707"/>
    </source>
</evidence>
<dbReference type="PROSITE" id="PS00973">
    <property type="entry name" value="USP_2"/>
    <property type="match status" value="1"/>
</dbReference>
<dbReference type="EMBL" id="JACGWL010000011">
    <property type="protein sequence ID" value="KAK4392008.1"/>
    <property type="molecule type" value="Genomic_DNA"/>
</dbReference>
<dbReference type="CDD" id="cd14287">
    <property type="entry name" value="UBA_At3g58460_like"/>
    <property type="match status" value="1"/>
</dbReference>
<dbReference type="Pfam" id="PF22486">
    <property type="entry name" value="MATH_2"/>
    <property type="match status" value="1"/>
</dbReference>
<dbReference type="Gene3D" id="2.60.210.10">
    <property type="entry name" value="Apoptosis, Tumor Necrosis Factor Receptor Associated Protein 2, Chain A"/>
    <property type="match status" value="1"/>
</dbReference>
<dbReference type="SMART" id="SM00165">
    <property type="entry name" value="UBA"/>
    <property type="match status" value="1"/>
</dbReference>
<dbReference type="SUPFAM" id="SSF54001">
    <property type="entry name" value="Cysteine proteinases"/>
    <property type="match status" value="1"/>
</dbReference>
<accession>A0AAE1WES5</accession>
<keyword evidence="12 13" id="KW-0472">Membrane</keyword>
<evidence type="ECO:0000313" key="18">
    <source>
        <dbReference type="Proteomes" id="UP001289374"/>
    </source>
</evidence>
<dbReference type="Gene3D" id="1.20.1540.10">
    <property type="entry name" value="Rhomboid-like"/>
    <property type="match status" value="1"/>
</dbReference>
<dbReference type="InterPro" id="IPR035952">
    <property type="entry name" value="Rhomboid-like_sf"/>
</dbReference>
<dbReference type="GO" id="GO:0006508">
    <property type="term" value="P:proteolysis"/>
    <property type="evidence" value="ECO:0007669"/>
    <property type="project" value="UniProtKB-KW"/>
</dbReference>
<evidence type="ECO:0000256" key="9">
    <source>
        <dbReference type="ARBA" id="ARBA00022801"/>
    </source>
</evidence>
<dbReference type="InterPro" id="IPR001394">
    <property type="entry name" value="Peptidase_C19_UCH"/>
</dbReference>
<dbReference type="GO" id="GO:0004843">
    <property type="term" value="F:cysteine-type deubiquitinase activity"/>
    <property type="evidence" value="ECO:0007669"/>
    <property type="project" value="UniProtKB-EC"/>
</dbReference>
<dbReference type="PROSITE" id="PS50144">
    <property type="entry name" value="MATH"/>
    <property type="match status" value="1"/>
</dbReference>
<dbReference type="GO" id="GO:0005634">
    <property type="term" value="C:nucleus"/>
    <property type="evidence" value="ECO:0007669"/>
    <property type="project" value="TreeGrafter"/>
</dbReference>
<evidence type="ECO:0000256" key="7">
    <source>
        <dbReference type="ARBA" id="ARBA00022692"/>
    </source>
</evidence>
<reference evidence="17" key="1">
    <citation type="submission" date="2020-06" db="EMBL/GenBank/DDBJ databases">
        <authorList>
            <person name="Li T."/>
            <person name="Hu X."/>
            <person name="Zhang T."/>
            <person name="Song X."/>
            <person name="Zhang H."/>
            <person name="Dai N."/>
            <person name="Sheng W."/>
            <person name="Hou X."/>
            <person name="Wei L."/>
        </authorList>
    </citation>
    <scope>NUCLEOTIDE SEQUENCE</scope>
    <source>
        <strain evidence="17">K16</strain>
        <tissue evidence="17">Leaf</tissue>
    </source>
</reference>
<evidence type="ECO:0000256" key="13">
    <source>
        <dbReference type="SAM" id="Phobius"/>
    </source>
</evidence>
<evidence type="ECO:0000256" key="5">
    <source>
        <dbReference type="ARBA" id="ARBA00012759"/>
    </source>
</evidence>
<comment type="caution">
    <text evidence="17">The sequence shown here is derived from an EMBL/GenBank/DDBJ whole genome shotgun (WGS) entry which is preliminary data.</text>
</comment>
<dbReference type="InterPro" id="IPR009060">
    <property type="entry name" value="UBA-like_sf"/>
</dbReference>
<dbReference type="Pfam" id="PF00627">
    <property type="entry name" value="UBA"/>
    <property type="match status" value="1"/>
</dbReference>
<dbReference type="Pfam" id="PF14533">
    <property type="entry name" value="USP7_C2"/>
    <property type="match status" value="1"/>
</dbReference>
<feature type="transmembrane region" description="Helical" evidence="13">
    <location>
        <begin position="20"/>
        <end position="44"/>
    </location>
</feature>
<feature type="transmembrane region" description="Helical" evidence="13">
    <location>
        <begin position="56"/>
        <end position="77"/>
    </location>
</feature>
<dbReference type="GO" id="GO:0016579">
    <property type="term" value="P:protein deubiquitination"/>
    <property type="evidence" value="ECO:0007669"/>
    <property type="project" value="InterPro"/>
</dbReference>
<dbReference type="GO" id="GO:0005829">
    <property type="term" value="C:cytosol"/>
    <property type="evidence" value="ECO:0007669"/>
    <property type="project" value="TreeGrafter"/>
</dbReference>
<dbReference type="Gene3D" id="3.10.20.90">
    <property type="entry name" value="Phosphatidylinositol 3-kinase Catalytic Subunit, Chain A, domain 1"/>
    <property type="match status" value="2"/>
</dbReference>
<feature type="transmembrane region" description="Helical" evidence="13">
    <location>
        <begin position="147"/>
        <end position="169"/>
    </location>
</feature>
<sequence>MSHSLDNLALFRIKHNFYRAYTAIVFHGSLLHVLFNMLALVPMGSELERIMGSLRLLYITILLATSNAILHLLMALVVSHNPFSPDQSLMNQCSIGFSGILFSMIVIETSLSGAQSRSVFGLFNVPAKWYVWILLVVFQLLMTNVSLLGHLCGILSGYAYTFGLFNVLIPGASFYSSIESSSWLSTCVRRPKFIMCTGSNTSGHIPTYTNETTTSSGLLSGNMWRNLSSWMPQRETPVQTGPNSDRFPGRGRTLGSVANQAASTAISDSGLQTRLLDDVDNLDHASHPATIGGGQRIMDGRPPVQNSALAPTRTQSNQGAVASEEEVKKLVAMGFDKTQVEVAIAAADGDLNVAVEILMSQQQQEDEEMLVPHSDIVEGPQPLVEGPQPMEVAQAADNAGTVENQASDEPQASRFTWTIENFSRLNMKKLYSDVFVVGVINDTQHQFNQRESDWGFTSFMPLSELYDPNKGYLVNDTCVVEADVAVRKVIDYWTYDSKKETGYKGYSIFLLFSFVNLFKYELMIRELEHPLALQSLFYKLQYNDTSVATKELTKSFGWDTYDSFMQHDVQELNRVLCEKLEDKMKDAKKGVLFIDFPPVLQLQLKRFEYDFMRDTWLRHFYSSCSCLWYWFMFNINDRYEFPLELDLDRENGKYLSPEADRSVRNLYMLHSVLVHSGGVHGGHYYAFIRPTLSDQWYKFDDERVTKEDVKRALEEHCHRQILVNNTPFKFTKYSNAYMLVYIRVSDKDKIICDVDEKDIAEHLRIRLKKEQEEKEDKRRYKAQAHLYTIIKVARDEDLREQIGKDIYFDLVDDKVRNFRIQKQMPFNLFKEEVAKEFGIPVQFQRFWIWAKRQNHTYRPNRPLTPQEEAQTSLLTLEDVYAEKAEVVPGSRMGTGFTSSSFSGKNKEDILLFFKLYDPDKEELRYVGRLFVKSSSKPVEILTKLNEMAGFAPDQEIELFEEIKFEPSVMCERLDKRASFRFSQIEDGDIICFQKRPPPESEREKRFPDVPSFLEYVKNRQIVHFRALERPKEDEFCLELAKNHTYDDVVERVAQRLGLDDSSKIRLTPHNCYSQQPKPNPIKYRSVDHLLDMLVHYNQISDILYYEVLDIPLPELQCLKTLKVAFHHATKDEATILNIRLPKPSTVGDVLNEIKTKVDLSHPNAELRLLEVFYHKIYKIFPVHEKIENINDQYWTLRAEEIPEEEKNLGPNDRLIHVYHFTKETAQNQVQVQNFGEPFFLVIHEGETLAEVKLRIQKKLQVPDEEFSKWKFAFLSLGRPEYLEDSDIVSSRFQRDVYGAWEQYLGLEHSDTTPKRAYSSSQQRGEPYDAFLPVMKGSAGLSATIVVLPSFYLGWEGDPPSLD</sequence>
<keyword evidence="18" id="KW-1185">Reference proteome</keyword>